<dbReference type="AlphaFoldDB" id="A0A1I4ETL5"/>
<dbReference type="OrthoDB" id="2112381at2"/>
<keyword evidence="1" id="KW-0812">Transmembrane</keyword>
<organism evidence="2 3">
    <name type="scientific">Halanaerobium salsuginis</name>
    <dbReference type="NCBI Taxonomy" id="29563"/>
    <lineage>
        <taxon>Bacteria</taxon>
        <taxon>Bacillati</taxon>
        <taxon>Bacillota</taxon>
        <taxon>Clostridia</taxon>
        <taxon>Halanaerobiales</taxon>
        <taxon>Halanaerobiaceae</taxon>
        <taxon>Halanaerobium</taxon>
    </lineage>
</organism>
<protein>
    <recommendedName>
        <fullName evidence="4">Type 4 fimbrial biogenesis protein PilX N-terminal domain-containing protein</fullName>
    </recommendedName>
</protein>
<dbReference type="STRING" id="29563.SAMN02983006_00120"/>
<proteinExistence type="predicted"/>
<name>A0A1I4ETL5_9FIRM</name>
<keyword evidence="3" id="KW-1185">Reference proteome</keyword>
<evidence type="ECO:0008006" key="4">
    <source>
        <dbReference type="Google" id="ProtNLM"/>
    </source>
</evidence>
<evidence type="ECO:0000313" key="2">
    <source>
        <dbReference type="EMBL" id="SFL08460.1"/>
    </source>
</evidence>
<dbReference type="RefSeq" id="WP_089858046.1">
    <property type="nucleotide sequence ID" value="NZ_FOTI01000001.1"/>
</dbReference>
<keyword evidence="1" id="KW-1133">Transmembrane helix</keyword>
<gene>
    <name evidence="2" type="ORF">SAMN02983006_00120</name>
</gene>
<evidence type="ECO:0000313" key="3">
    <source>
        <dbReference type="Proteomes" id="UP000199006"/>
    </source>
</evidence>
<feature type="transmembrane region" description="Helical" evidence="1">
    <location>
        <begin position="7"/>
        <end position="29"/>
    </location>
</feature>
<dbReference type="Proteomes" id="UP000199006">
    <property type="component" value="Unassembled WGS sequence"/>
</dbReference>
<evidence type="ECO:0000256" key="1">
    <source>
        <dbReference type="SAM" id="Phobius"/>
    </source>
</evidence>
<dbReference type="Gene3D" id="2.10.10.90">
    <property type="match status" value="1"/>
</dbReference>
<sequence>MLDNRGSAIIMSIFLLLIVGTLSTAFLIVNNSNLRLSSNSAAATQAFYAAEGGSNFLDLYLNKFYHDKIAGKSIFSADEIKPELDLMLAELNQKNLTLDNYNLSYSYQPDENYQKNNLYLFKVNAKHGLRSKTISIQYKIDHLIDYFRFSRFANKINISNSYFQDVDRHSFGTAEKRYYNWSPYSNYSLGDLVVYNNQVYISNSDYNPGEAVEPGQQDWQKNWTLDISYQPWDREQSYAKDQIVIRNNDLYLSLSNNNQSTPGRSSSWQLAQPDLVTETNLSRDNVEYGLTSLPNKDDYDYQEKIVAEFKTRLASEGGYTYQDTEPDTTKYNTWSNKVYRTGSEVINNGKVYKAIREKWSLFWRVAQPEPGVGSNWGYYWQLEDAVYNFFNDDTDYEANYILIDGDFNPTESEIKYFDKPNDQVLHILIDGEIKPAAEVSLRGRANIIIYTTADLVSFEAGHITMPWESEINLAYFAPFATYTSNNFRGGYASSMVFNEINLNNERISSVTTYSDDNPLRGSIDPGIAELTRIHGNPNFEIDKTGPVRLIWND</sequence>
<dbReference type="CDD" id="cd12215">
    <property type="entry name" value="ChiC_BD"/>
    <property type="match status" value="1"/>
</dbReference>
<keyword evidence="1" id="KW-0472">Membrane</keyword>
<dbReference type="EMBL" id="FOTI01000001">
    <property type="protein sequence ID" value="SFL08460.1"/>
    <property type="molecule type" value="Genomic_DNA"/>
</dbReference>
<reference evidence="2 3" key="1">
    <citation type="submission" date="2016-10" db="EMBL/GenBank/DDBJ databases">
        <authorList>
            <person name="de Groot N.N."/>
        </authorList>
    </citation>
    <scope>NUCLEOTIDE SEQUENCE [LARGE SCALE GENOMIC DNA]</scope>
    <source>
        <strain evidence="2 3">ATCC 51327</strain>
    </source>
</reference>
<accession>A0A1I4ETL5</accession>